<dbReference type="AlphaFoldDB" id="W9S6H4"/>
<protein>
    <submittedName>
        <fullName evidence="1">Uncharacterized protein</fullName>
    </submittedName>
</protein>
<dbReference type="EMBL" id="KE345753">
    <property type="protein sequence ID" value="EXC13606.1"/>
    <property type="molecule type" value="Genomic_DNA"/>
</dbReference>
<proteinExistence type="predicted"/>
<organism evidence="1 2">
    <name type="scientific">Morus notabilis</name>
    <dbReference type="NCBI Taxonomy" id="981085"/>
    <lineage>
        <taxon>Eukaryota</taxon>
        <taxon>Viridiplantae</taxon>
        <taxon>Streptophyta</taxon>
        <taxon>Embryophyta</taxon>
        <taxon>Tracheophyta</taxon>
        <taxon>Spermatophyta</taxon>
        <taxon>Magnoliopsida</taxon>
        <taxon>eudicotyledons</taxon>
        <taxon>Gunneridae</taxon>
        <taxon>Pentapetalae</taxon>
        <taxon>rosids</taxon>
        <taxon>fabids</taxon>
        <taxon>Rosales</taxon>
        <taxon>Moraceae</taxon>
        <taxon>Moreae</taxon>
        <taxon>Morus</taxon>
    </lineage>
</organism>
<dbReference type="Proteomes" id="UP000030645">
    <property type="component" value="Unassembled WGS sequence"/>
</dbReference>
<keyword evidence="2" id="KW-1185">Reference proteome</keyword>
<accession>W9S6H4</accession>
<evidence type="ECO:0000313" key="1">
    <source>
        <dbReference type="EMBL" id="EXC13606.1"/>
    </source>
</evidence>
<reference evidence="2" key="1">
    <citation type="submission" date="2013-01" db="EMBL/GenBank/DDBJ databases">
        <title>Draft Genome Sequence of a Mulberry Tree, Morus notabilis C.K. Schneid.</title>
        <authorList>
            <person name="He N."/>
            <person name="Zhao S."/>
        </authorList>
    </citation>
    <scope>NUCLEOTIDE SEQUENCE</scope>
</reference>
<name>W9S6H4_9ROSA</name>
<sequence length="161" mass="18518">MRTWHSCRLSEPEGAQAIARLEDCRYKSCSVLISNGILKRFREIHGIQIETYIGSVETVYGLWWCVKLQMNCGWEIKENQRLQTVLHLIMDRESGRRRNISSSKSSETTEMNLDACSDICGGFPLILLFLTNFLATSSFAGNNTLTALSLHLHHDRKYYDR</sequence>
<evidence type="ECO:0000313" key="2">
    <source>
        <dbReference type="Proteomes" id="UP000030645"/>
    </source>
</evidence>
<gene>
    <name evidence="1" type="ORF">L484_019563</name>
</gene>